<dbReference type="SFLD" id="SFLDG01129">
    <property type="entry name" value="C1.5:_HAD__Beta-PGM__Phosphata"/>
    <property type="match status" value="1"/>
</dbReference>
<comment type="similarity">
    <text evidence="2">Belongs to the HAD-like hydrolase superfamily. CbbY/CbbZ/Gph/YieH family.</text>
</comment>
<accession>A0A1F4W102</accession>
<keyword evidence="3" id="KW-0479">Metal-binding</keyword>
<dbReference type="PANTHER" id="PTHR46193">
    <property type="entry name" value="6-PHOSPHOGLUCONATE PHOSPHATASE"/>
    <property type="match status" value="1"/>
</dbReference>
<organism evidence="6 7">
    <name type="scientific">candidate division WWE3 bacterium RIFOXYA2_FULL_46_9</name>
    <dbReference type="NCBI Taxonomy" id="1802636"/>
    <lineage>
        <taxon>Bacteria</taxon>
        <taxon>Katanobacteria</taxon>
    </lineage>
</organism>
<dbReference type="InterPro" id="IPR051600">
    <property type="entry name" value="Beta-PGM-like"/>
</dbReference>
<proteinExistence type="inferred from homology"/>
<dbReference type="InterPro" id="IPR023198">
    <property type="entry name" value="PGP-like_dom2"/>
</dbReference>
<dbReference type="PANTHER" id="PTHR46193:SF18">
    <property type="entry name" value="HEXITOL PHOSPHATASE B"/>
    <property type="match status" value="1"/>
</dbReference>
<dbReference type="AlphaFoldDB" id="A0A1F4W102"/>
<dbReference type="SFLD" id="SFLDS00003">
    <property type="entry name" value="Haloacid_Dehalogenase"/>
    <property type="match status" value="1"/>
</dbReference>
<gene>
    <name evidence="6" type="ORF">A2264_00125</name>
</gene>
<dbReference type="InterPro" id="IPR036412">
    <property type="entry name" value="HAD-like_sf"/>
</dbReference>
<dbReference type="CDD" id="cd07505">
    <property type="entry name" value="HAD_BPGM-like"/>
    <property type="match status" value="1"/>
</dbReference>
<evidence type="ECO:0000256" key="1">
    <source>
        <dbReference type="ARBA" id="ARBA00001946"/>
    </source>
</evidence>
<dbReference type="Proteomes" id="UP000176614">
    <property type="component" value="Unassembled WGS sequence"/>
</dbReference>
<dbReference type="InterPro" id="IPR023214">
    <property type="entry name" value="HAD_sf"/>
</dbReference>
<comment type="caution">
    <text evidence="6">The sequence shown here is derived from an EMBL/GenBank/DDBJ whole genome shotgun (WGS) entry which is preliminary data.</text>
</comment>
<dbReference type="Gene3D" id="3.40.50.1000">
    <property type="entry name" value="HAD superfamily/HAD-like"/>
    <property type="match status" value="1"/>
</dbReference>
<evidence type="ECO:0000256" key="4">
    <source>
        <dbReference type="ARBA" id="ARBA00022842"/>
    </source>
</evidence>
<protein>
    <recommendedName>
        <fullName evidence="8">HAD family phosphatase</fullName>
    </recommendedName>
</protein>
<dbReference type="EMBL" id="MEVT01000008">
    <property type="protein sequence ID" value="OGC63094.1"/>
    <property type="molecule type" value="Genomic_DNA"/>
</dbReference>
<comment type="cofactor">
    <cofactor evidence="1">
        <name>Mg(2+)</name>
        <dbReference type="ChEBI" id="CHEBI:18420"/>
    </cofactor>
</comment>
<dbReference type="PRINTS" id="PR00413">
    <property type="entry name" value="HADHALOGNASE"/>
</dbReference>
<evidence type="ECO:0000256" key="3">
    <source>
        <dbReference type="ARBA" id="ARBA00022723"/>
    </source>
</evidence>
<dbReference type="InterPro" id="IPR041492">
    <property type="entry name" value="HAD_2"/>
</dbReference>
<keyword evidence="4" id="KW-0460">Magnesium</keyword>
<evidence type="ECO:0008006" key="8">
    <source>
        <dbReference type="Google" id="ProtNLM"/>
    </source>
</evidence>
<dbReference type="NCBIfam" id="TIGR01549">
    <property type="entry name" value="HAD-SF-IA-v1"/>
    <property type="match status" value="1"/>
</dbReference>
<dbReference type="GO" id="GO:0046872">
    <property type="term" value="F:metal ion binding"/>
    <property type="evidence" value="ECO:0007669"/>
    <property type="project" value="UniProtKB-KW"/>
</dbReference>
<reference evidence="6 7" key="1">
    <citation type="journal article" date="2016" name="Nat. Commun.">
        <title>Thousands of microbial genomes shed light on interconnected biogeochemical processes in an aquifer system.</title>
        <authorList>
            <person name="Anantharaman K."/>
            <person name="Brown C.T."/>
            <person name="Hug L.A."/>
            <person name="Sharon I."/>
            <person name="Castelle C.J."/>
            <person name="Probst A.J."/>
            <person name="Thomas B.C."/>
            <person name="Singh A."/>
            <person name="Wilkins M.J."/>
            <person name="Karaoz U."/>
            <person name="Brodie E.L."/>
            <person name="Williams K.H."/>
            <person name="Hubbard S.S."/>
            <person name="Banfield J.F."/>
        </authorList>
    </citation>
    <scope>NUCLEOTIDE SEQUENCE [LARGE SCALE GENOMIC DNA]</scope>
</reference>
<dbReference type="NCBIfam" id="TIGR01509">
    <property type="entry name" value="HAD-SF-IA-v3"/>
    <property type="match status" value="1"/>
</dbReference>
<dbReference type="Gene3D" id="1.10.150.240">
    <property type="entry name" value="Putative phosphatase, domain 2"/>
    <property type="match status" value="1"/>
</dbReference>
<dbReference type="Pfam" id="PF13419">
    <property type="entry name" value="HAD_2"/>
    <property type="match status" value="1"/>
</dbReference>
<evidence type="ECO:0000313" key="7">
    <source>
        <dbReference type="Proteomes" id="UP000176614"/>
    </source>
</evidence>
<evidence type="ECO:0000256" key="2">
    <source>
        <dbReference type="ARBA" id="ARBA00006171"/>
    </source>
</evidence>
<dbReference type="GO" id="GO:0003824">
    <property type="term" value="F:catalytic activity"/>
    <property type="evidence" value="ECO:0007669"/>
    <property type="project" value="UniProtKB-ARBA"/>
</dbReference>
<name>A0A1F4W102_UNCKA</name>
<keyword evidence="5" id="KW-0119">Carbohydrate metabolism</keyword>
<evidence type="ECO:0000313" key="6">
    <source>
        <dbReference type="EMBL" id="OGC63094.1"/>
    </source>
</evidence>
<dbReference type="SUPFAM" id="SSF56784">
    <property type="entry name" value="HAD-like"/>
    <property type="match status" value="1"/>
</dbReference>
<evidence type="ECO:0000256" key="5">
    <source>
        <dbReference type="ARBA" id="ARBA00023277"/>
    </source>
</evidence>
<sequence length="247" mass="28026">MYKRLIEGKKAIFFDLDGTLVDNAHLWKAAYNRVLETERGAGLFTVDDYFEMGKSTKDQWLNLKAVLKIETPLQELMDKTYTNYLQLVKDSELAPREGFTRLMFDLKDKGLKMALVTGTKRDITSEVLAKIQVENIFDLVVCGDEVRREKPDPMIYKYAAKKLGVKPKEVLVFEDSMIGARSAAKAGMDLAILWDGEIPRYDYPGNVVLFLGDFVALGGNLDKDLYETLKDAAQYFTDLRNNPGKVD</sequence>
<dbReference type="InterPro" id="IPR006439">
    <property type="entry name" value="HAD-SF_hydro_IA"/>
</dbReference>